<dbReference type="PANTHER" id="PTHR42941:SF1">
    <property type="entry name" value="SLL1037 PROTEIN"/>
    <property type="match status" value="1"/>
</dbReference>
<dbReference type="Gene3D" id="3.40.190.10">
    <property type="entry name" value="Periplasmic binding protein-like II"/>
    <property type="match status" value="2"/>
</dbReference>
<dbReference type="EMBL" id="VSSQ01062992">
    <property type="protein sequence ID" value="MPN16091.1"/>
    <property type="molecule type" value="Genomic_DNA"/>
</dbReference>
<dbReference type="CDD" id="cd13520">
    <property type="entry name" value="PBP2_TAXI_TRAP"/>
    <property type="match status" value="1"/>
</dbReference>
<dbReference type="NCBIfam" id="TIGR02122">
    <property type="entry name" value="TRAP_TAXI"/>
    <property type="match status" value="1"/>
</dbReference>
<gene>
    <name evidence="1" type="ORF">SDC9_163429</name>
</gene>
<name>A0A645FNT3_9ZZZZ</name>
<dbReference type="PANTHER" id="PTHR42941">
    <property type="entry name" value="SLL1037 PROTEIN"/>
    <property type="match status" value="1"/>
</dbReference>
<sequence>MNLGTKDMELGMVQSSTVNDAWNGTGSFKDKPIKTLRYVTAIYPMPAHILVNTDAGIKSIADFKGKKVDFGSVGQGIEVNTREFMSVYGLADADVTVERFGRSEVEEALKTCDSQAHIWTTNAPNAQVSDMIRSGKVGLIPIETAKIHEIVMKFPHYAPAVIPGGTYPGYDKDVQVVAAIGSLLTYEDMPEDVIYKITKMLHENVPFLRERLNYFSNFELKTALDGMAVPLHPGAKKYYVEKGLLKE</sequence>
<reference evidence="1" key="1">
    <citation type="submission" date="2019-08" db="EMBL/GenBank/DDBJ databases">
        <authorList>
            <person name="Kucharzyk K."/>
            <person name="Murdoch R.W."/>
            <person name="Higgins S."/>
            <person name="Loffler F."/>
        </authorList>
    </citation>
    <scope>NUCLEOTIDE SEQUENCE</scope>
</reference>
<dbReference type="Pfam" id="PF16868">
    <property type="entry name" value="NMT1_3"/>
    <property type="match status" value="1"/>
</dbReference>
<evidence type="ECO:0008006" key="2">
    <source>
        <dbReference type="Google" id="ProtNLM"/>
    </source>
</evidence>
<proteinExistence type="predicted"/>
<protein>
    <recommendedName>
        <fullName evidence="2">TRAP transporter solute receptor, TAXI family</fullName>
    </recommendedName>
</protein>
<dbReference type="AlphaFoldDB" id="A0A645FNT3"/>
<dbReference type="InterPro" id="IPR011852">
    <property type="entry name" value="TRAP_TAXI"/>
</dbReference>
<dbReference type="SUPFAM" id="SSF53850">
    <property type="entry name" value="Periplasmic binding protein-like II"/>
    <property type="match status" value="1"/>
</dbReference>
<organism evidence="1">
    <name type="scientific">bioreactor metagenome</name>
    <dbReference type="NCBI Taxonomy" id="1076179"/>
    <lineage>
        <taxon>unclassified sequences</taxon>
        <taxon>metagenomes</taxon>
        <taxon>ecological metagenomes</taxon>
    </lineage>
</organism>
<accession>A0A645FNT3</accession>
<comment type="caution">
    <text evidence="1">The sequence shown here is derived from an EMBL/GenBank/DDBJ whole genome shotgun (WGS) entry which is preliminary data.</text>
</comment>
<evidence type="ECO:0000313" key="1">
    <source>
        <dbReference type="EMBL" id="MPN16091.1"/>
    </source>
</evidence>